<sequence length="362" mass="41365">MSEKEVFYWKIRSHIGSGLPFVIYSEPEDEKIKGILQEDNEVISVKDFTESGFVFAPFNTREEEAILLRTDIQLLTKSERGKDNALEEFDSIYDSNIIRNHKKLVRQGIKAIKESELEKVVLSRVEPFPLEKNDPLEIFKFLHNTYPTAFVYFWHHPKIGTWLGATPETLLKVEEDSFSTMSLAGTLPYNEDEDVIMWGEKEKEEQQIVTDAIVSGLDKIPGLGNICVSEIETIQAGGILHLKSNISGSLEKASLKNILCSLHPTPAVCGYPREEARKFILENEKYHRSFYTGYLGELNMQNSEKSTNFTQLYVNLRCMQLKEQKAWIYVGGGITADSNPNLEWEETVNKSQTMKKVLLNII</sequence>
<evidence type="ECO:0000256" key="1">
    <source>
        <dbReference type="ARBA" id="ARBA00000799"/>
    </source>
</evidence>
<dbReference type="GO" id="GO:0008909">
    <property type="term" value="F:isochorismate synthase activity"/>
    <property type="evidence" value="ECO:0007669"/>
    <property type="project" value="UniProtKB-EC"/>
</dbReference>
<evidence type="ECO:0000256" key="4">
    <source>
        <dbReference type="ARBA" id="ARBA00023235"/>
    </source>
</evidence>
<dbReference type="PANTHER" id="PTHR42839">
    <property type="entry name" value="ISOCHORISMATE SYNTHASE ENTC"/>
    <property type="match status" value="1"/>
</dbReference>
<dbReference type="Proteomes" id="UP000468581">
    <property type="component" value="Unassembled WGS sequence"/>
</dbReference>
<evidence type="ECO:0000256" key="3">
    <source>
        <dbReference type="ARBA" id="ARBA00012824"/>
    </source>
</evidence>
<evidence type="ECO:0000256" key="5">
    <source>
        <dbReference type="ARBA" id="ARBA00041564"/>
    </source>
</evidence>
<dbReference type="SUPFAM" id="SSF56322">
    <property type="entry name" value="ADC synthase"/>
    <property type="match status" value="1"/>
</dbReference>
<dbReference type="EC" id="5.4.4.2" evidence="3"/>
<evidence type="ECO:0000256" key="2">
    <source>
        <dbReference type="ARBA" id="ARBA00005297"/>
    </source>
</evidence>
<proteinExistence type="inferred from homology"/>
<dbReference type="InterPro" id="IPR004561">
    <property type="entry name" value="IsoChor_synthase"/>
</dbReference>
<keyword evidence="8" id="KW-1185">Reference proteome</keyword>
<feature type="domain" description="Chorismate-utilising enzyme C-terminal" evidence="6">
    <location>
        <begin position="101"/>
        <end position="350"/>
    </location>
</feature>
<comment type="caution">
    <text evidence="7">The sequence shown here is derived from an EMBL/GenBank/DDBJ whole genome shotgun (WGS) entry which is preliminary data.</text>
</comment>
<gene>
    <name evidence="7" type="ORF">GWK08_10590</name>
</gene>
<evidence type="ECO:0000259" key="6">
    <source>
        <dbReference type="Pfam" id="PF00425"/>
    </source>
</evidence>
<comment type="similarity">
    <text evidence="2">Belongs to the isochorismate synthase family.</text>
</comment>
<keyword evidence="4 7" id="KW-0413">Isomerase</keyword>
<evidence type="ECO:0000313" key="8">
    <source>
        <dbReference type="Proteomes" id="UP000468581"/>
    </source>
</evidence>
<reference evidence="7 8" key="1">
    <citation type="submission" date="2020-01" db="EMBL/GenBank/DDBJ databases">
        <title>Leptobacterium flavescens.</title>
        <authorList>
            <person name="Wang G."/>
        </authorList>
    </citation>
    <scope>NUCLEOTIDE SEQUENCE [LARGE SCALE GENOMIC DNA]</scope>
    <source>
        <strain evidence="7 8">KCTC 22160</strain>
    </source>
</reference>
<protein>
    <recommendedName>
        <fullName evidence="3">isochorismate synthase</fullName>
        <ecNumber evidence="3">5.4.4.2</ecNumber>
    </recommendedName>
    <alternativeName>
        <fullName evidence="5">Isochorismate mutase</fullName>
    </alternativeName>
</protein>
<dbReference type="InterPro" id="IPR005801">
    <property type="entry name" value="ADC_synthase"/>
</dbReference>
<name>A0A6P0UPY5_9FLAO</name>
<dbReference type="Pfam" id="PF00425">
    <property type="entry name" value="Chorismate_bind"/>
    <property type="match status" value="1"/>
</dbReference>
<comment type="catalytic activity">
    <reaction evidence="1">
        <text>chorismate = isochorismate</text>
        <dbReference type="Rhea" id="RHEA:18985"/>
        <dbReference type="ChEBI" id="CHEBI:29748"/>
        <dbReference type="ChEBI" id="CHEBI:29780"/>
        <dbReference type="EC" id="5.4.4.2"/>
    </reaction>
</comment>
<dbReference type="NCBIfam" id="TIGR00543">
    <property type="entry name" value="isochor_syn"/>
    <property type="match status" value="1"/>
</dbReference>
<dbReference type="EMBL" id="JAABOO010000002">
    <property type="protein sequence ID" value="NER13889.1"/>
    <property type="molecule type" value="Genomic_DNA"/>
</dbReference>
<dbReference type="PANTHER" id="PTHR42839:SF2">
    <property type="entry name" value="ISOCHORISMATE SYNTHASE ENTC"/>
    <property type="match status" value="1"/>
</dbReference>
<organism evidence="7 8">
    <name type="scientific">Leptobacterium flavescens</name>
    <dbReference type="NCBI Taxonomy" id="472055"/>
    <lineage>
        <taxon>Bacteria</taxon>
        <taxon>Pseudomonadati</taxon>
        <taxon>Bacteroidota</taxon>
        <taxon>Flavobacteriia</taxon>
        <taxon>Flavobacteriales</taxon>
        <taxon>Flavobacteriaceae</taxon>
        <taxon>Leptobacterium</taxon>
    </lineage>
</organism>
<accession>A0A6P0UPY5</accession>
<dbReference type="Gene3D" id="3.60.120.10">
    <property type="entry name" value="Anthranilate synthase"/>
    <property type="match status" value="1"/>
</dbReference>
<dbReference type="RefSeq" id="WP_163607107.1">
    <property type="nucleotide sequence ID" value="NZ_JAABOO010000002.1"/>
</dbReference>
<dbReference type="AlphaFoldDB" id="A0A6P0UPY5"/>
<dbReference type="InterPro" id="IPR015890">
    <property type="entry name" value="Chorismate_C"/>
</dbReference>
<evidence type="ECO:0000313" key="7">
    <source>
        <dbReference type="EMBL" id="NER13889.1"/>
    </source>
</evidence>